<dbReference type="Proteomes" id="UP000272004">
    <property type="component" value="Unassembled WGS sequence"/>
</dbReference>
<dbReference type="GO" id="GO:0009052">
    <property type="term" value="P:pentose-phosphate shunt, non-oxidative branch"/>
    <property type="evidence" value="ECO:0007669"/>
    <property type="project" value="UniProtKB-ARBA"/>
</dbReference>
<feature type="binding site" evidence="15">
    <location>
        <position position="41"/>
    </location>
    <ligand>
        <name>substrate</name>
    </ligand>
</feature>
<comment type="similarity">
    <text evidence="3 19">Belongs to the transketolase family.</text>
</comment>
<evidence type="ECO:0000256" key="15">
    <source>
        <dbReference type="PIRSR" id="PIRSR605478-2"/>
    </source>
</evidence>
<evidence type="ECO:0000256" key="9">
    <source>
        <dbReference type="ARBA" id="ARBA00022837"/>
    </source>
</evidence>
<dbReference type="NCBIfam" id="TIGR00232">
    <property type="entry name" value="tktlase_bact"/>
    <property type="match status" value="1"/>
</dbReference>
<dbReference type="InterPro" id="IPR020826">
    <property type="entry name" value="Transketolase_BS"/>
</dbReference>
<dbReference type="InterPro" id="IPR055152">
    <property type="entry name" value="Transketolase-like_C_2"/>
</dbReference>
<evidence type="ECO:0000313" key="22">
    <source>
        <dbReference type="EMBL" id="RUM13756.1"/>
    </source>
</evidence>
<dbReference type="PROSITE" id="PS00802">
    <property type="entry name" value="TRANSKETOLASE_2"/>
    <property type="match status" value="1"/>
</dbReference>
<feature type="binding site" evidence="16">
    <location>
        <position position="169"/>
    </location>
    <ligand>
        <name>thiamine diphosphate</name>
        <dbReference type="ChEBI" id="CHEBI:58937"/>
    </ligand>
</feature>
<dbReference type="EMBL" id="JACIDG010000002">
    <property type="protein sequence ID" value="MBB3913612.1"/>
    <property type="molecule type" value="Genomic_DNA"/>
</dbReference>
<dbReference type="FunFam" id="3.40.50.970:FF:000004">
    <property type="entry name" value="Transketolase"/>
    <property type="match status" value="1"/>
</dbReference>
<feature type="binding site" evidence="17">
    <location>
        <position position="168"/>
    </location>
    <ligand>
        <name>Mg(2+)</name>
        <dbReference type="ChEBI" id="CHEBI:18420"/>
    </ligand>
</feature>
<evidence type="ECO:0000256" key="7">
    <source>
        <dbReference type="ARBA" id="ARBA00022679"/>
    </source>
</evidence>
<dbReference type="EC" id="2.2.1.1" evidence="5 13"/>
<dbReference type="GO" id="GO:0046872">
    <property type="term" value="F:metal ion binding"/>
    <property type="evidence" value="ECO:0007669"/>
    <property type="project" value="UniProtKB-KW"/>
</dbReference>
<feature type="binding site" evidence="15">
    <location>
        <position position="472"/>
    </location>
    <ligand>
        <name>substrate</name>
    </ligand>
</feature>
<dbReference type="Pfam" id="PF22613">
    <property type="entry name" value="Transketolase_C_1"/>
    <property type="match status" value="1"/>
</dbReference>
<dbReference type="FunFam" id="3.40.50.970:FF:000003">
    <property type="entry name" value="Transketolase"/>
    <property type="match status" value="1"/>
</dbReference>
<dbReference type="InterPro" id="IPR033247">
    <property type="entry name" value="Transketolase_fam"/>
</dbReference>
<evidence type="ECO:0000256" key="4">
    <source>
        <dbReference type="ARBA" id="ARBA00011738"/>
    </source>
</evidence>
<dbReference type="InterPro" id="IPR049557">
    <property type="entry name" value="Transketolase_CS"/>
</dbReference>
<feature type="binding site" evidence="16">
    <location>
        <position position="273"/>
    </location>
    <ligand>
        <name>thiamine diphosphate</name>
        <dbReference type="ChEBI" id="CHEBI:58937"/>
    </ligand>
</feature>
<feature type="binding site" evidence="16">
    <location>
        <position position="81"/>
    </location>
    <ligand>
        <name>thiamine diphosphate</name>
        <dbReference type="ChEBI" id="CHEBI:58937"/>
    </ligand>
</feature>
<evidence type="ECO:0000256" key="19">
    <source>
        <dbReference type="RuleBase" id="RU004996"/>
    </source>
</evidence>
<comment type="cofactor">
    <cofactor evidence="19">
        <name>Mg(2+)</name>
        <dbReference type="ChEBI" id="CHEBI:18420"/>
    </cofactor>
    <cofactor evidence="19">
        <name>Ca(2+)</name>
        <dbReference type="ChEBI" id="CHEBI:29108"/>
    </cofactor>
    <cofactor evidence="19">
        <name>Mn(2+)</name>
        <dbReference type="ChEBI" id="CHEBI:29035"/>
    </cofactor>
    <cofactor evidence="19">
        <name>Co(2+)</name>
        <dbReference type="ChEBI" id="CHEBI:48828"/>
    </cofactor>
    <text evidence="19">Binds 1 Mg(2+) ion per subunit. Can also utilize other divalent metal cations, such as Ca(2+), Mn(2+) and Co(2+).</text>
</comment>
<dbReference type="GO" id="GO:0019253">
    <property type="term" value="P:reductive pentose-phosphate cycle"/>
    <property type="evidence" value="ECO:0007669"/>
    <property type="project" value="UniProtKB-KW"/>
</dbReference>
<name>A0A7W6FH51_9HYPH</name>
<evidence type="ECO:0000256" key="18">
    <source>
        <dbReference type="PIRSR" id="PIRSR605478-5"/>
    </source>
</evidence>
<comment type="catalytic activity">
    <reaction evidence="12 19">
        <text>D-sedoheptulose 7-phosphate + D-glyceraldehyde 3-phosphate = aldehydo-D-ribose 5-phosphate + D-xylulose 5-phosphate</text>
        <dbReference type="Rhea" id="RHEA:10508"/>
        <dbReference type="ChEBI" id="CHEBI:57483"/>
        <dbReference type="ChEBI" id="CHEBI:57737"/>
        <dbReference type="ChEBI" id="CHEBI:58273"/>
        <dbReference type="ChEBI" id="CHEBI:59776"/>
        <dbReference type="EC" id="2.2.1.1"/>
    </reaction>
</comment>
<keyword evidence="23" id="KW-1185">Reference proteome</keyword>
<dbReference type="Gene3D" id="3.40.50.920">
    <property type="match status" value="1"/>
</dbReference>
<dbReference type="SMART" id="SM00861">
    <property type="entry name" value="Transket_pyr"/>
    <property type="match status" value="1"/>
</dbReference>
<evidence type="ECO:0000256" key="14">
    <source>
        <dbReference type="PIRSR" id="PIRSR605478-1"/>
    </source>
</evidence>
<dbReference type="PANTHER" id="PTHR43522">
    <property type="entry name" value="TRANSKETOLASE"/>
    <property type="match status" value="1"/>
</dbReference>
<dbReference type="InterPro" id="IPR009014">
    <property type="entry name" value="Transketo_C/PFOR_II"/>
</dbReference>
<keyword evidence="10 17" id="KW-0460">Magnesium</keyword>
<feature type="binding site" evidence="16">
    <location>
        <position position="198"/>
    </location>
    <ligand>
        <name>thiamine diphosphate</name>
        <dbReference type="ChEBI" id="CHEBI:58937"/>
    </ligand>
</feature>
<reference evidence="22 23" key="1">
    <citation type="submission" date="2018-11" db="EMBL/GenBank/DDBJ databases">
        <authorList>
            <person name="Huo Y."/>
        </authorList>
    </citation>
    <scope>NUCLEOTIDE SEQUENCE [LARGE SCALE GENOMIC DNA]</scope>
    <source>
        <strain evidence="22 23">CCBAU 33202</strain>
    </source>
</reference>
<keyword evidence="6" id="KW-0113">Calvin cycle</keyword>
<evidence type="ECO:0000256" key="3">
    <source>
        <dbReference type="ARBA" id="ARBA00007131"/>
    </source>
</evidence>
<dbReference type="InterPro" id="IPR005474">
    <property type="entry name" value="Transketolase_N"/>
</dbReference>
<dbReference type="CDD" id="cd07033">
    <property type="entry name" value="TPP_PYR_DXS_TK_like"/>
    <property type="match status" value="1"/>
</dbReference>
<feature type="binding site" evidence="15">
    <location>
        <position position="480"/>
    </location>
    <ligand>
        <name>substrate</name>
    </ligand>
</feature>
<keyword evidence="8 17" id="KW-0479">Metal-binding</keyword>
<proteinExistence type="inferred from homology"/>
<feature type="binding site" evidence="16">
    <location>
        <position position="448"/>
    </location>
    <ligand>
        <name>thiamine diphosphate</name>
        <dbReference type="ChEBI" id="CHEBI:58937"/>
    </ligand>
</feature>
<reference evidence="21 24" key="2">
    <citation type="submission" date="2020-08" db="EMBL/GenBank/DDBJ databases">
        <title>Genomic Encyclopedia of Type Strains, Phase IV (KMG-IV): sequencing the most valuable type-strain genomes for metagenomic binning, comparative biology and taxonomic classification.</title>
        <authorList>
            <person name="Goeker M."/>
        </authorList>
    </citation>
    <scope>NUCLEOTIDE SEQUENCE [LARGE SCALE GENOMIC DNA]</scope>
    <source>
        <strain evidence="21 24">DSM 19331</strain>
    </source>
</reference>
<feature type="binding site" evidence="16">
    <location>
        <begin position="130"/>
        <end position="132"/>
    </location>
    <ligand>
        <name>thiamine diphosphate</name>
        <dbReference type="ChEBI" id="CHEBI:58937"/>
    </ligand>
</feature>
<dbReference type="GO" id="GO:0005829">
    <property type="term" value="C:cytosol"/>
    <property type="evidence" value="ECO:0007669"/>
    <property type="project" value="TreeGrafter"/>
</dbReference>
<feature type="binding site" evidence="15">
    <location>
        <position position="484"/>
    </location>
    <ligand>
        <name>substrate</name>
    </ligand>
</feature>
<dbReference type="SUPFAM" id="SSF52922">
    <property type="entry name" value="TK C-terminal domain-like"/>
    <property type="match status" value="1"/>
</dbReference>
<evidence type="ECO:0000256" key="6">
    <source>
        <dbReference type="ARBA" id="ARBA00022567"/>
    </source>
</evidence>
<evidence type="ECO:0000256" key="12">
    <source>
        <dbReference type="ARBA" id="ARBA00049473"/>
    </source>
</evidence>
<feature type="binding site" evidence="15">
    <location>
        <position position="368"/>
    </location>
    <ligand>
        <name>substrate</name>
    </ligand>
</feature>
<evidence type="ECO:0000256" key="1">
    <source>
        <dbReference type="ARBA" id="ARBA00001913"/>
    </source>
</evidence>
<feature type="active site" description="Proton donor" evidence="14">
    <location>
        <position position="422"/>
    </location>
</feature>
<comment type="cofactor">
    <cofactor evidence="16">
        <name>thiamine diphosphate</name>
        <dbReference type="ChEBI" id="CHEBI:58937"/>
    </cofactor>
    <text evidence="16">Binds 1 thiamine pyrophosphate per subunit. During the reaction, the substrate forms a covalent intermediate with the cofactor.</text>
</comment>
<dbReference type="RefSeq" id="WP_126824825.1">
    <property type="nucleotide sequence ID" value="NZ_JACIDG010000002.1"/>
</dbReference>
<feature type="binding site" evidence="15">
    <location>
        <position position="273"/>
    </location>
    <ligand>
        <name>substrate</name>
    </ligand>
</feature>
<feature type="site" description="Important for catalytic activity" evidence="18">
    <location>
        <position position="273"/>
    </location>
</feature>
<dbReference type="PANTHER" id="PTHR43522:SF2">
    <property type="entry name" value="TRANSKETOLASE 1-RELATED"/>
    <property type="match status" value="1"/>
</dbReference>
<evidence type="ECO:0000256" key="8">
    <source>
        <dbReference type="ARBA" id="ARBA00022723"/>
    </source>
</evidence>
<comment type="subunit">
    <text evidence="4 19">Homodimer.</text>
</comment>
<dbReference type="GO" id="GO:0004802">
    <property type="term" value="F:transketolase activity"/>
    <property type="evidence" value="ECO:0007669"/>
    <property type="project" value="UniProtKB-UniRule"/>
</dbReference>
<organism evidence="21 24">
    <name type="scientific">Rhizobium fabae</name>
    <dbReference type="NCBI Taxonomy" id="573179"/>
    <lineage>
        <taxon>Bacteria</taxon>
        <taxon>Pseudomonadati</taxon>
        <taxon>Pseudomonadota</taxon>
        <taxon>Alphaproteobacteria</taxon>
        <taxon>Hyphomicrobiales</taxon>
        <taxon>Rhizobiaceae</taxon>
        <taxon>Rhizobium/Agrobacterium group</taxon>
        <taxon>Rhizobium</taxon>
    </lineage>
</organism>
<evidence type="ECO:0000256" key="16">
    <source>
        <dbReference type="PIRSR" id="PIRSR605478-3"/>
    </source>
</evidence>
<feature type="binding site" evidence="17">
    <location>
        <position position="200"/>
    </location>
    <ligand>
        <name>Mg(2+)</name>
        <dbReference type="ChEBI" id="CHEBI:18420"/>
    </ligand>
</feature>
<evidence type="ECO:0000313" key="21">
    <source>
        <dbReference type="EMBL" id="MBB3913612.1"/>
    </source>
</evidence>
<dbReference type="Pfam" id="PF02779">
    <property type="entry name" value="Transket_pyr"/>
    <property type="match status" value="1"/>
</dbReference>
<comment type="function">
    <text evidence="19">Catalyzes the transfer of a two-carbon ketol group from a ketose donor to an aldose acceptor, via a covalent intermediate with the cofactor thiamine pyrophosphate.</text>
</comment>
<keyword evidence="11 16" id="KW-0786">Thiamine pyrophosphate</keyword>
<evidence type="ECO:0000256" key="2">
    <source>
        <dbReference type="ARBA" id="ARBA00001941"/>
    </source>
</evidence>
<dbReference type="EMBL" id="RJJU01000005">
    <property type="protein sequence ID" value="RUM13756.1"/>
    <property type="molecule type" value="Genomic_DNA"/>
</dbReference>
<feature type="binding site" evidence="15">
    <location>
        <position position="531"/>
    </location>
    <ligand>
        <name>substrate</name>
    </ligand>
</feature>
<dbReference type="AlphaFoldDB" id="A0A7W6FH51"/>
<evidence type="ECO:0000313" key="24">
    <source>
        <dbReference type="Proteomes" id="UP000545490"/>
    </source>
</evidence>
<dbReference type="InterPro" id="IPR005478">
    <property type="entry name" value="Transketolase_bac-like"/>
</dbReference>
<dbReference type="Pfam" id="PF00456">
    <property type="entry name" value="Transketolase_N"/>
    <property type="match status" value="1"/>
</dbReference>
<evidence type="ECO:0000256" key="10">
    <source>
        <dbReference type="ARBA" id="ARBA00022842"/>
    </source>
</evidence>
<comment type="caution">
    <text evidence="21">The sequence shown here is derived from an EMBL/GenBank/DDBJ whole genome shotgun (WGS) entry which is preliminary data.</text>
</comment>
<feature type="binding site" evidence="15">
    <location>
        <position position="395"/>
    </location>
    <ligand>
        <name>substrate</name>
    </ligand>
</feature>
<accession>A0A7W6FH51</accession>
<dbReference type="FunFam" id="3.40.50.920:FF:000003">
    <property type="entry name" value="Transketolase"/>
    <property type="match status" value="1"/>
</dbReference>
<evidence type="ECO:0000256" key="11">
    <source>
        <dbReference type="ARBA" id="ARBA00023052"/>
    </source>
</evidence>
<evidence type="ECO:0000256" key="5">
    <source>
        <dbReference type="ARBA" id="ARBA00013152"/>
    </source>
</evidence>
<dbReference type="SUPFAM" id="SSF52518">
    <property type="entry name" value="Thiamin diphosphate-binding fold (THDP-binding)"/>
    <property type="match status" value="2"/>
</dbReference>
<comment type="cofactor">
    <cofactor evidence="17">
        <name>Mg(2+)</name>
        <dbReference type="ChEBI" id="CHEBI:18420"/>
    </cofactor>
    <text evidence="17">Binds 1 Mg(2+) ion per subunit. Can also utilize other divalent metal cations, such as Ca(2+), Mn(2+) and Co(2+).</text>
</comment>
<dbReference type="InterPro" id="IPR029061">
    <property type="entry name" value="THDP-binding"/>
</dbReference>
<dbReference type="CDD" id="cd02012">
    <property type="entry name" value="TPP_TK"/>
    <property type="match status" value="1"/>
</dbReference>
<sequence length="678" mass="74082">MPDTSQAPKTFPAPKDQRLRDLADCIRFLSMDAVQQAKSGHPGMPMGMADIAAVLFSEFLKFDAGDPHWFDRDRFVISNGHGSMLLYSLLYLTGYKDMTIDEIKRFRQIDSRTAGHPEYRHATGIETTTGPLGQGIANSVGLALGERIMNASFGDNLVNHHTYVFLGDGCLMEGISHEAISLAGHLKLGKLIAFWDDNSISIDGATSLAESDDHPARFRAANWHVQQIDGHDTDAIRAAIIEAQKVTDRPSMIACKTIIGFGFPTRAGTQKAHSDAPGEDEIAGARKILGWTSPPFEIPQTLLSDWRKIGAKGESARMAWAIRLQTASPEKRDDFQRRMKGELPSGWRAAIAAAKQELLGSEKDLATRQASGIVLNHLFDAIPELLGGSADLTPSNNTKTKNQVEIKPGEYGGSYIHYGVREHGMAAAMNGLALHGGLVPYGGTFLTFSDYCRPAIRLATIMEVRSIFVMTHDSIGLGEDGPTHQPIEHLSALRAIPRLAVYRPGDPIETAECWEAIMDTPRQAALIALSRQPMPLLRRDPTDENRSARGAYVLQEAEGGERQLTILASGSELHLAVEARSVLQNEGIRTAVISMPCRLLFEKQDAAYKRSVLGETRARVAVEAAVQDSWDRYLGLDGVFVGMHEFGASGKIDDVYNKFDITTDAVIRAGREATGKQS</sequence>
<feature type="site" description="Important for catalytic activity" evidence="18">
    <location>
        <position position="41"/>
    </location>
</feature>
<dbReference type="Proteomes" id="UP000545490">
    <property type="component" value="Unassembled WGS sequence"/>
</dbReference>
<feature type="domain" description="Transketolase-like pyrimidine-binding" evidence="20">
    <location>
        <begin position="365"/>
        <end position="536"/>
    </location>
</feature>
<comment type="cofactor">
    <cofactor evidence="2">
        <name>Co(2+)</name>
        <dbReference type="ChEBI" id="CHEBI:48828"/>
    </cofactor>
</comment>
<evidence type="ECO:0000256" key="17">
    <source>
        <dbReference type="PIRSR" id="PIRSR605478-4"/>
    </source>
</evidence>
<comment type="cofactor">
    <cofactor evidence="1">
        <name>Ca(2+)</name>
        <dbReference type="ChEBI" id="CHEBI:29108"/>
    </cofactor>
</comment>
<keyword evidence="7 19" id="KW-0808">Transferase</keyword>
<evidence type="ECO:0000256" key="13">
    <source>
        <dbReference type="NCBIfam" id="TIGR00232"/>
    </source>
</evidence>
<dbReference type="Gene3D" id="3.40.50.970">
    <property type="match status" value="2"/>
</dbReference>
<feature type="binding site" evidence="17">
    <location>
        <position position="198"/>
    </location>
    <ligand>
        <name>Mg(2+)</name>
        <dbReference type="ChEBI" id="CHEBI:18420"/>
    </ligand>
</feature>
<evidence type="ECO:0000313" key="23">
    <source>
        <dbReference type="Proteomes" id="UP000272004"/>
    </source>
</evidence>
<keyword evidence="9 19" id="KW-0106">Calcium</keyword>
<dbReference type="InterPro" id="IPR005475">
    <property type="entry name" value="Transketolase-like_Pyr-bd"/>
</dbReference>
<evidence type="ECO:0000259" key="20">
    <source>
        <dbReference type="SMART" id="SM00861"/>
    </source>
</evidence>
<protein>
    <recommendedName>
        <fullName evidence="5 13">Transketolase</fullName>
        <ecNumber evidence="5 13">2.2.1.1</ecNumber>
    </recommendedName>
</protein>
<gene>
    <name evidence="22" type="primary">tkt</name>
    <name evidence="22" type="ORF">EFB14_09825</name>
    <name evidence="21" type="ORF">GGQ65_000881</name>
</gene>
<dbReference type="PROSITE" id="PS00801">
    <property type="entry name" value="TRANSKETOLASE_1"/>
    <property type="match status" value="1"/>
</dbReference>